<dbReference type="EMBL" id="JAGDFM010000179">
    <property type="protein sequence ID" value="KAG7383359.1"/>
    <property type="molecule type" value="Genomic_DNA"/>
</dbReference>
<evidence type="ECO:0000313" key="1">
    <source>
        <dbReference type="EMBL" id="KAG7383359.1"/>
    </source>
</evidence>
<keyword evidence="2" id="KW-1185">Reference proteome</keyword>
<comment type="caution">
    <text evidence="1">The sequence shown here is derived from an EMBL/GenBank/DDBJ whole genome shotgun (WGS) entry which is preliminary data.</text>
</comment>
<gene>
    <name evidence="1" type="ORF">PHYPSEUDO_003739</name>
</gene>
<protein>
    <submittedName>
        <fullName evidence="1">Uncharacterized protein</fullName>
    </submittedName>
</protein>
<accession>A0A8T1VTC4</accession>
<proteinExistence type="predicted"/>
<sequence>MCRLLRTEPHYQQFQLTFALVEAVKYRDLDMIKRLLGHLSGWIVEKVEEEAAPTGDMELLQYFLENDIDAAGSEVPDDETDTYQFVCWGEQDMARAAAVGHRDVVE</sequence>
<dbReference type="Proteomes" id="UP000694044">
    <property type="component" value="Unassembled WGS sequence"/>
</dbReference>
<name>A0A8T1VTC4_9STRA</name>
<reference evidence="1" key="1">
    <citation type="submission" date="2021-02" db="EMBL/GenBank/DDBJ databases">
        <authorList>
            <person name="Palmer J.M."/>
        </authorList>
    </citation>
    <scope>NUCLEOTIDE SEQUENCE</scope>
    <source>
        <strain evidence="1">SCRP734</strain>
    </source>
</reference>
<dbReference type="AlphaFoldDB" id="A0A8T1VTC4"/>
<organism evidence="1 2">
    <name type="scientific">Phytophthora pseudosyringae</name>
    <dbReference type="NCBI Taxonomy" id="221518"/>
    <lineage>
        <taxon>Eukaryota</taxon>
        <taxon>Sar</taxon>
        <taxon>Stramenopiles</taxon>
        <taxon>Oomycota</taxon>
        <taxon>Peronosporomycetes</taxon>
        <taxon>Peronosporales</taxon>
        <taxon>Peronosporaceae</taxon>
        <taxon>Phytophthora</taxon>
    </lineage>
</organism>
<evidence type="ECO:0000313" key="2">
    <source>
        <dbReference type="Proteomes" id="UP000694044"/>
    </source>
</evidence>